<accession>A0AA38CM53</accession>
<gene>
    <name evidence="1" type="ORF">KI387_030646</name>
</gene>
<comment type="caution">
    <text evidence="1">The sequence shown here is derived from an EMBL/GenBank/DDBJ whole genome shotgun (WGS) entry which is preliminary data.</text>
</comment>
<feature type="non-terminal residue" evidence="1">
    <location>
        <position position="1"/>
    </location>
</feature>
<dbReference type="PANTHER" id="PTHR43796:SF2">
    <property type="entry name" value="CARBOXYNORSPERMIDINE SYNTHASE"/>
    <property type="match status" value="1"/>
</dbReference>
<protein>
    <submittedName>
        <fullName evidence="1">Uncharacterized protein</fullName>
    </submittedName>
</protein>
<organism evidence="1 2">
    <name type="scientific">Taxus chinensis</name>
    <name type="common">Chinese yew</name>
    <name type="synonym">Taxus wallichiana var. chinensis</name>
    <dbReference type="NCBI Taxonomy" id="29808"/>
    <lineage>
        <taxon>Eukaryota</taxon>
        <taxon>Viridiplantae</taxon>
        <taxon>Streptophyta</taxon>
        <taxon>Embryophyta</taxon>
        <taxon>Tracheophyta</taxon>
        <taxon>Spermatophyta</taxon>
        <taxon>Pinopsida</taxon>
        <taxon>Pinidae</taxon>
        <taxon>Conifers II</taxon>
        <taxon>Cupressales</taxon>
        <taxon>Taxaceae</taxon>
        <taxon>Taxus</taxon>
    </lineage>
</organism>
<dbReference type="AlphaFoldDB" id="A0AA38CM53"/>
<dbReference type="Proteomes" id="UP000824469">
    <property type="component" value="Unassembled WGS sequence"/>
</dbReference>
<name>A0AA38CM53_TAXCH</name>
<dbReference type="OMA" id="CTNGRKT"/>
<dbReference type="PANTHER" id="PTHR43796">
    <property type="entry name" value="CARBOXYNORSPERMIDINE SYNTHASE"/>
    <property type="match status" value="1"/>
</dbReference>
<reference evidence="1 2" key="1">
    <citation type="journal article" date="2021" name="Nat. Plants">
        <title>The Taxus genome provides insights into paclitaxel biosynthesis.</title>
        <authorList>
            <person name="Xiong X."/>
            <person name="Gou J."/>
            <person name="Liao Q."/>
            <person name="Li Y."/>
            <person name="Zhou Q."/>
            <person name="Bi G."/>
            <person name="Li C."/>
            <person name="Du R."/>
            <person name="Wang X."/>
            <person name="Sun T."/>
            <person name="Guo L."/>
            <person name="Liang H."/>
            <person name="Lu P."/>
            <person name="Wu Y."/>
            <person name="Zhang Z."/>
            <person name="Ro D.K."/>
            <person name="Shang Y."/>
            <person name="Huang S."/>
            <person name="Yan J."/>
        </authorList>
    </citation>
    <scope>NUCLEOTIDE SEQUENCE [LARGE SCALE GENOMIC DNA]</scope>
    <source>
        <strain evidence="1">Ta-2019</strain>
    </source>
</reference>
<evidence type="ECO:0000313" key="2">
    <source>
        <dbReference type="Proteomes" id="UP000824469"/>
    </source>
</evidence>
<sequence length="109" mass="12124">EFLKDRSKVQTLVELTNPIVRAVDKYAGELMSMRVDLECTNGRKTVGIYSHKKMSISVGVATSAFVRAVFEGSTQPGVWFPEEPEGIAVEARQKLLEWASEGTINFVMD</sequence>
<feature type="non-terminal residue" evidence="1">
    <location>
        <position position="109"/>
    </location>
</feature>
<evidence type="ECO:0000313" key="1">
    <source>
        <dbReference type="EMBL" id="KAH9298964.1"/>
    </source>
</evidence>
<dbReference type="EMBL" id="JAHRHJ020000010">
    <property type="protein sequence ID" value="KAH9298964.1"/>
    <property type="molecule type" value="Genomic_DNA"/>
</dbReference>
<proteinExistence type="predicted"/>
<keyword evidence="2" id="KW-1185">Reference proteome</keyword>